<dbReference type="Proteomes" id="UP000233837">
    <property type="component" value="Unassembled WGS sequence"/>
</dbReference>
<accession>A0A2I0WCE9</accession>
<evidence type="ECO:0000313" key="3">
    <source>
        <dbReference type="Proteomes" id="UP000233837"/>
    </source>
</evidence>
<dbReference type="EMBL" id="KZ502753">
    <property type="protein sequence ID" value="PKU73334.1"/>
    <property type="molecule type" value="Genomic_DNA"/>
</dbReference>
<feature type="region of interest" description="Disordered" evidence="1">
    <location>
        <begin position="47"/>
        <end position="91"/>
    </location>
</feature>
<dbReference type="AlphaFoldDB" id="A0A2I0WCE9"/>
<reference evidence="2 3" key="2">
    <citation type="journal article" date="2017" name="Nature">
        <title>The Apostasia genome and the evolution of orchids.</title>
        <authorList>
            <person name="Zhang G.Q."/>
            <person name="Liu K.W."/>
            <person name="Li Z."/>
            <person name="Lohaus R."/>
            <person name="Hsiao Y.Y."/>
            <person name="Niu S.C."/>
            <person name="Wang J.Y."/>
            <person name="Lin Y.C."/>
            <person name="Xu Q."/>
            <person name="Chen L.J."/>
            <person name="Yoshida K."/>
            <person name="Fujiwara S."/>
            <person name="Wang Z.W."/>
            <person name="Zhang Y.Q."/>
            <person name="Mitsuda N."/>
            <person name="Wang M."/>
            <person name="Liu G.H."/>
            <person name="Pecoraro L."/>
            <person name="Huang H.X."/>
            <person name="Xiao X.J."/>
            <person name="Lin M."/>
            <person name="Wu X.Y."/>
            <person name="Wu W.L."/>
            <person name="Chen Y.Y."/>
            <person name="Chang S.B."/>
            <person name="Sakamoto S."/>
            <person name="Ohme-Takagi M."/>
            <person name="Yagi M."/>
            <person name="Zeng S.J."/>
            <person name="Shen C.Y."/>
            <person name="Yeh C.M."/>
            <person name="Luo Y.B."/>
            <person name="Tsai W.C."/>
            <person name="Van de Peer Y."/>
            <person name="Liu Z.J."/>
        </authorList>
    </citation>
    <scope>NUCLEOTIDE SEQUENCE [LARGE SCALE GENOMIC DNA]</scope>
    <source>
        <tissue evidence="2">The whole plant</tissue>
    </source>
</reference>
<evidence type="ECO:0000256" key="1">
    <source>
        <dbReference type="SAM" id="MobiDB-lite"/>
    </source>
</evidence>
<organism evidence="2 3">
    <name type="scientific">Dendrobium catenatum</name>
    <dbReference type="NCBI Taxonomy" id="906689"/>
    <lineage>
        <taxon>Eukaryota</taxon>
        <taxon>Viridiplantae</taxon>
        <taxon>Streptophyta</taxon>
        <taxon>Embryophyta</taxon>
        <taxon>Tracheophyta</taxon>
        <taxon>Spermatophyta</taxon>
        <taxon>Magnoliopsida</taxon>
        <taxon>Liliopsida</taxon>
        <taxon>Asparagales</taxon>
        <taxon>Orchidaceae</taxon>
        <taxon>Epidendroideae</taxon>
        <taxon>Malaxideae</taxon>
        <taxon>Dendrobiinae</taxon>
        <taxon>Dendrobium</taxon>
    </lineage>
</organism>
<proteinExistence type="predicted"/>
<gene>
    <name evidence="2" type="ORF">MA16_Dca011024</name>
</gene>
<reference evidence="2 3" key="1">
    <citation type="journal article" date="2016" name="Sci. Rep.">
        <title>The Dendrobium catenatum Lindl. genome sequence provides insights into polysaccharide synthase, floral development and adaptive evolution.</title>
        <authorList>
            <person name="Zhang G.Q."/>
            <person name="Xu Q."/>
            <person name="Bian C."/>
            <person name="Tsai W.C."/>
            <person name="Yeh C.M."/>
            <person name="Liu K.W."/>
            <person name="Yoshida K."/>
            <person name="Zhang L.S."/>
            <person name="Chang S.B."/>
            <person name="Chen F."/>
            <person name="Shi Y."/>
            <person name="Su Y.Y."/>
            <person name="Zhang Y.Q."/>
            <person name="Chen L.J."/>
            <person name="Yin Y."/>
            <person name="Lin M."/>
            <person name="Huang H."/>
            <person name="Deng H."/>
            <person name="Wang Z.W."/>
            <person name="Zhu S.L."/>
            <person name="Zhao X."/>
            <person name="Deng C."/>
            <person name="Niu S.C."/>
            <person name="Huang J."/>
            <person name="Wang M."/>
            <person name="Liu G.H."/>
            <person name="Yang H.J."/>
            <person name="Xiao X.J."/>
            <person name="Hsiao Y.Y."/>
            <person name="Wu W.L."/>
            <person name="Chen Y.Y."/>
            <person name="Mitsuda N."/>
            <person name="Ohme-Takagi M."/>
            <person name="Luo Y.B."/>
            <person name="Van de Peer Y."/>
            <person name="Liu Z.J."/>
        </authorList>
    </citation>
    <scope>NUCLEOTIDE SEQUENCE [LARGE SCALE GENOMIC DNA]</scope>
    <source>
        <tissue evidence="2">The whole plant</tissue>
    </source>
</reference>
<keyword evidence="3" id="KW-1185">Reference proteome</keyword>
<sequence>MGLGPAAWRRGGTLEPTVWAGRDWPCGRQLGGGKGWLAGVVVVEGVRPREGEGEGWSAVKEEREEGLEERGGPRTRTLPAVGGGTTPPSLRDLKQALSRTLTTDKQSVEKFSS</sequence>
<protein>
    <submittedName>
        <fullName evidence="2">Uncharacterized protein</fullName>
    </submittedName>
</protein>
<feature type="compositionally biased region" description="Basic and acidic residues" evidence="1">
    <location>
        <begin position="59"/>
        <end position="72"/>
    </location>
</feature>
<name>A0A2I0WCE9_9ASPA</name>
<evidence type="ECO:0000313" key="2">
    <source>
        <dbReference type="EMBL" id="PKU73334.1"/>
    </source>
</evidence>